<reference evidence="4 5" key="1">
    <citation type="submission" date="2018-12" db="EMBL/GenBank/DDBJ databases">
        <authorList>
            <person name="Li F."/>
        </authorList>
    </citation>
    <scope>NUCLEOTIDE SEQUENCE [LARGE SCALE GENOMIC DNA]</scope>
    <source>
        <strain evidence="4 5">8H24J-4-2</strain>
    </source>
</reference>
<keyword evidence="1" id="KW-0597">Phosphoprotein</keyword>
<protein>
    <submittedName>
        <fullName evidence="4">FHA domain-containing protein</fullName>
    </submittedName>
</protein>
<dbReference type="RefSeq" id="WP_128498115.1">
    <property type="nucleotide sequence ID" value="NZ_RZNC01000002.1"/>
</dbReference>
<feature type="compositionally biased region" description="Low complexity" evidence="2">
    <location>
        <begin position="195"/>
        <end position="248"/>
    </location>
</feature>
<accession>A0A444QCI3</accession>
<evidence type="ECO:0000256" key="1">
    <source>
        <dbReference type="ARBA" id="ARBA00022553"/>
    </source>
</evidence>
<dbReference type="OrthoDB" id="5485098at2"/>
<gene>
    <name evidence="4" type="ORF">ELQ92_05990</name>
</gene>
<feature type="domain" description="FHA" evidence="3">
    <location>
        <begin position="310"/>
        <end position="366"/>
    </location>
</feature>
<evidence type="ECO:0000259" key="3">
    <source>
        <dbReference type="PROSITE" id="PS50006"/>
    </source>
</evidence>
<dbReference type="CDD" id="cd00060">
    <property type="entry name" value="FHA"/>
    <property type="match status" value="1"/>
</dbReference>
<dbReference type="Gene3D" id="2.60.200.20">
    <property type="match status" value="1"/>
</dbReference>
<dbReference type="InterPro" id="IPR008984">
    <property type="entry name" value="SMAD_FHA_dom_sf"/>
</dbReference>
<dbReference type="EMBL" id="RZNC01000002">
    <property type="protein sequence ID" value="RWZ64316.1"/>
    <property type="molecule type" value="Genomic_DNA"/>
</dbReference>
<dbReference type="Pfam" id="PF00498">
    <property type="entry name" value="FHA"/>
    <property type="match status" value="1"/>
</dbReference>
<dbReference type="PROSITE" id="PS50006">
    <property type="entry name" value="FHA_DOMAIN"/>
    <property type="match status" value="1"/>
</dbReference>
<organism evidence="4 5">
    <name type="scientific">Labedella populi</name>
    <dbReference type="NCBI Taxonomy" id="2498850"/>
    <lineage>
        <taxon>Bacteria</taxon>
        <taxon>Bacillati</taxon>
        <taxon>Actinomycetota</taxon>
        <taxon>Actinomycetes</taxon>
        <taxon>Micrococcales</taxon>
        <taxon>Microbacteriaceae</taxon>
        <taxon>Labedella</taxon>
    </lineage>
</organism>
<dbReference type="Proteomes" id="UP000288603">
    <property type="component" value="Unassembled WGS sequence"/>
</dbReference>
<evidence type="ECO:0000256" key="2">
    <source>
        <dbReference type="SAM" id="MobiDB-lite"/>
    </source>
</evidence>
<evidence type="ECO:0000313" key="5">
    <source>
        <dbReference type="Proteomes" id="UP000288603"/>
    </source>
</evidence>
<keyword evidence="5" id="KW-1185">Reference proteome</keyword>
<sequence>MSSPGFRYSLETPAPSWLYLVGAETVVGMLTPVDQPVVDGVWAAVSRPGARFDDVIATIPERLADGRVLSFVALSVRPTEDATAAVSALVHGEGMLDVDVIGGSARITPPEGRSWARSELEGVVAVSTVTRTGGGIGASVEFPVAGGIIVADRVAWGAGRLIPQRPTPEDDSLVRPADLTGEIDRTVRRDDLASARRTAAHAAPAAAAEGAGAVPSAASSSTPSSPSSSSRAAPSRAETTVATGSIPVDPDDIPDSVLHDGRTVVRSSLPPAPDEATRVRSVPEQQTPRRPSTFAFRIRDGQPYPLDVVHYVGRNPKQPRIPLDEPVRLFSVASPTKLVSSTHLELRQQGDSVVVTDLRSTNGTSVILPGRAWQRLRAGQGVAVIPGTLIDIGDGVVLEIMPPTGVSNPQGIPPSSA</sequence>
<proteinExistence type="predicted"/>
<dbReference type="SUPFAM" id="SSF49879">
    <property type="entry name" value="SMAD/FHA domain"/>
    <property type="match status" value="1"/>
</dbReference>
<feature type="region of interest" description="Disordered" evidence="2">
    <location>
        <begin position="194"/>
        <end position="290"/>
    </location>
</feature>
<dbReference type="AlphaFoldDB" id="A0A444QCI3"/>
<evidence type="ECO:0000313" key="4">
    <source>
        <dbReference type="EMBL" id="RWZ64316.1"/>
    </source>
</evidence>
<name>A0A444QCI3_9MICO</name>
<dbReference type="InterPro" id="IPR000253">
    <property type="entry name" value="FHA_dom"/>
</dbReference>
<comment type="caution">
    <text evidence="4">The sequence shown here is derived from an EMBL/GenBank/DDBJ whole genome shotgun (WGS) entry which is preliminary data.</text>
</comment>